<dbReference type="InterPro" id="IPR023286">
    <property type="entry name" value="ABATE_dom_sf"/>
</dbReference>
<dbReference type="Pfam" id="PF07336">
    <property type="entry name" value="ABATE"/>
    <property type="match status" value="1"/>
</dbReference>
<dbReference type="Pfam" id="PF03704">
    <property type="entry name" value="BTAD"/>
    <property type="match status" value="1"/>
</dbReference>
<evidence type="ECO:0000256" key="4">
    <source>
        <dbReference type="ARBA" id="ARBA00023125"/>
    </source>
</evidence>
<dbReference type="EMBL" id="CP137573">
    <property type="protein sequence ID" value="WOX22457.1"/>
    <property type="molecule type" value="Genomic_DNA"/>
</dbReference>
<evidence type="ECO:0000256" key="2">
    <source>
        <dbReference type="ARBA" id="ARBA00023012"/>
    </source>
</evidence>
<dbReference type="Pfam" id="PF11706">
    <property type="entry name" value="zf-CGNR"/>
    <property type="match status" value="1"/>
</dbReference>
<dbReference type="PANTHER" id="PTHR35807:SF1">
    <property type="entry name" value="TRANSCRIPTIONAL REGULATOR REDD"/>
    <property type="match status" value="1"/>
</dbReference>
<comment type="similarity">
    <text evidence="1">Belongs to the AfsR/DnrI/RedD regulatory family.</text>
</comment>
<dbReference type="InterPro" id="IPR016032">
    <property type="entry name" value="Sig_transdc_resp-reg_C-effctor"/>
</dbReference>
<dbReference type="PANTHER" id="PTHR35807">
    <property type="entry name" value="TRANSCRIPTIONAL REGULATOR REDD-RELATED"/>
    <property type="match status" value="1"/>
</dbReference>
<dbReference type="InterPro" id="IPR005158">
    <property type="entry name" value="BTAD"/>
</dbReference>
<dbReference type="SUPFAM" id="SSF160904">
    <property type="entry name" value="Jann2411-like"/>
    <property type="match status" value="1"/>
</dbReference>
<dbReference type="PROSITE" id="PS51755">
    <property type="entry name" value="OMPR_PHOB"/>
    <property type="match status" value="1"/>
</dbReference>
<proteinExistence type="inferred from homology"/>
<evidence type="ECO:0000256" key="1">
    <source>
        <dbReference type="ARBA" id="ARBA00005820"/>
    </source>
</evidence>
<evidence type="ECO:0000256" key="6">
    <source>
        <dbReference type="PROSITE-ProRule" id="PRU01091"/>
    </source>
</evidence>
<dbReference type="InterPro" id="IPR036388">
    <property type="entry name" value="WH-like_DNA-bd_sf"/>
</dbReference>
<feature type="DNA-binding region" description="OmpR/PhoB-type" evidence="6">
    <location>
        <begin position="1"/>
        <end position="92"/>
    </location>
</feature>
<dbReference type="InterPro" id="IPR001867">
    <property type="entry name" value="OmpR/PhoB-type_DNA-bd"/>
</dbReference>
<dbReference type="Pfam" id="PF00486">
    <property type="entry name" value="Trans_reg_C"/>
    <property type="match status" value="1"/>
</dbReference>
<reference evidence="8 9" key="1">
    <citation type="submission" date="2023-10" db="EMBL/GenBank/DDBJ databases">
        <title>The genome sequence of Streptomyces sp. HUAS YS2.</title>
        <authorList>
            <person name="Mo P."/>
        </authorList>
    </citation>
    <scope>NUCLEOTIDE SEQUENCE [LARGE SCALE GENOMIC DNA]</scope>
    <source>
        <strain evidence="8 9">HUAS YS2</strain>
    </source>
</reference>
<dbReference type="Gene3D" id="1.25.40.10">
    <property type="entry name" value="Tetratricopeptide repeat domain"/>
    <property type="match status" value="1"/>
</dbReference>
<dbReference type="InterPro" id="IPR010852">
    <property type="entry name" value="ABATE"/>
</dbReference>
<feature type="domain" description="OmpR/PhoB-type" evidence="7">
    <location>
        <begin position="1"/>
        <end position="92"/>
    </location>
</feature>
<evidence type="ECO:0000313" key="9">
    <source>
        <dbReference type="Proteomes" id="UP001301731"/>
    </source>
</evidence>
<dbReference type="InterPro" id="IPR011990">
    <property type="entry name" value="TPR-like_helical_dom_sf"/>
</dbReference>
<dbReference type="RefSeq" id="WP_318103504.1">
    <property type="nucleotide sequence ID" value="NZ_CP137573.1"/>
</dbReference>
<dbReference type="SMART" id="SM01043">
    <property type="entry name" value="BTAD"/>
    <property type="match status" value="1"/>
</dbReference>
<organism evidence="8 9">
    <name type="scientific">Streptomyces solicathayae</name>
    <dbReference type="NCBI Taxonomy" id="3081768"/>
    <lineage>
        <taxon>Bacteria</taxon>
        <taxon>Bacillati</taxon>
        <taxon>Actinomycetota</taxon>
        <taxon>Actinomycetes</taxon>
        <taxon>Kitasatosporales</taxon>
        <taxon>Streptomycetaceae</taxon>
        <taxon>Streptomyces</taxon>
    </lineage>
</organism>
<keyword evidence="9" id="KW-1185">Reference proteome</keyword>
<dbReference type="InterPro" id="IPR021005">
    <property type="entry name" value="Znf_CGNR"/>
</dbReference>
<evidence type="ECO:0000259" key="7">
    <source>
        <dbReference type="PROSITE" id="PS51755"/>
    </source>
</evidence>
<dbReference type="SUPFAM" id="SSF46894">
    <property type="entry name" value="C-terminal effector domain of the bipartite response regulators"/>
    <property type="match status" value="1"/>
</dbReference>
<dbReference type="SMART" id="SM00862">
    <property type="entry name" value="Trans_reg_C"/>
    <property type="match status" value="1"/>
</dbReference>
<dbReference type="CDD" id="cd15831">
    <property type="entry name" value="BTAD"/>
    <property type="match status" value="1"/>
</dbReference>
<evidence type="ECO:0000256" key="5">
    <source>
        <dbReference type="ARBA" id="ARBA00023163"/>
    </source>
</evidence>
<evidence type="ECO:0000256" key="3">
    <source>
        <dbReference type="ARBA" id="ARBA00023015"/>
    </source>
</evidence>
<protein>
    <submittedName>
        <fullName evidence="8">BTAD domain-containing putative transcriptional regulator</fullName>
    </submittedName>
</protein>
<dbReference type="Gene3D" id="1.10.10.10">
    <property type="entry name" value="Winged helix-like DNA-binding domain superfamily/Winged helix DNA-binding domain"/>
    <property type="match status" value="1"/>
</dbReference>
<accession>A0ABZ0LSN9</accession>
<dbReference type="SUPFAM" id="SSF48452">
    <property type="entry name" value="TPR-like"/>
    <property type="match status" value="1"/>
</dbReference>
<evidence type="ECO:0000313" key="8">
    <source>
        <dbReference type="EMBL" id="WOX22457.1"/>
    </source>
</evidence>
<dbReference type="Proteomes" id="UP001301731">
    <property type="component" value="Chromosome"/>
</dbReference>
<keyword evidence="4 6" id="KW-0238">DNA-binding</keyword>
<name>A0ABZ0LSN9_9ACTN</name>
<gene>
    <name evidence="8" type="ORF">R2D22_14050</name>
</gene>
<sequence length="447" mass="49222">MEFRLLGPFEARHDGERVLLGSRRQERVLLAVLLLEPGAAVTTDRLIGLLWNGEPPASARATVHTYVGRLRAALRPYGLRVDTRHDGYALDLDPDEHAVDVREFLDLVGQAAVAGDPGEKVPCYDRALALWRGPLLADLTDDALRDRLGGRLAELRLTALEQRAEAQLTMGLHDRVLADLTPLADELPAREGLVAVRMTAMYRVGRQAEALALYERTRAHLADELGIAPGPALGTLHDRILRADPRLDRPPAPLYAVRVGEEWLPWSTSGHPALEFCNTYAGWHHTPRVPGSDWLRTYRTLAVWAGHLDLADQGVVAQLVDRAERRPDEAERALAEAKEFRTRLYACLTDPGDARAFAVVASAAREAARGAVLTLAPDGLAHWRLTPAAGLRLPLHATARAAADLLTDPRRFTIRSCPSDDCGWLFLDSTGRRRWCSLSTCGATRKL</sequence>
<keyword evidence="3" id="KW-0805">Transcription regulation</keyword>
<dbReference type="Gene3D" id="1.10.3300.10">
    <property type="entry name" value="Jann2411-like domain"/>
    <property type="match status" value="1"/>
</dbReference>
<keyword evidence="5" id="KW-0804">Transcription</keyword>
<keyword evidence="2" id="KW-0902">Two-component regulatory system</keyword>
<dbReference type="InterPro" id="IPR051677">
    <property type="entry name" value="AfsR-DnrI-RedD_regulator"/>
</dbReference>